<dbReference type="PANTHER" id="PTHR43792">
    <property type="entry name" value="GNAT FAMILY, PUTATIVE (AFU_ORTHOLOGUE AFUA_3G00765)-RELATED-RELATED"/>
    <property type="match status" value="1"/>
</dbReference>
<dbReference type="Gene3D" id="3.40.630.30">
    <property type="match status" value="1"/>
</dbReference>
<comment type="caution">
    <text evidence="5">The sequence shown here is derived from an EMBL/GenBank/DDBJ whole genome shotgun (WGS) entry which is preliminary data.</text>
</comment>
<gene>
    <name evidence="5" type="ORF">E0H75_23080</name>
</gene>
<evidence type="ECO:0000313" key="6">
    <source>
        <dbReference type="Proteomes" id="UP000293342"/>
    </source>
</evidence>
<accession>A0A4R0JRK3</accession>
<dbReference type="Pfam" id="PF13302">
    <property type="entry name" value="Acetyltransf_3"/>
    <property type="match status" value="1"/>
</dbReference>
<evidence type="ECO:0000313" key="5">
    <source>
        <dbReference type="EMBL" id="TCC47648.1"/>
    </source>
</evidence>
<feature type="domain" description="N-acetyltransferase" evidence="4">
    <location>
        <begin position="11"/>
        <end position="174"/>
    </location>
</feature>
<evidence type="ECO:0000256" key="3">
    <source>
        <dbReference type="ARBA" id="ARBA00038502"/>
    </source>
</evidence>
<name>A0A4R0JRK3_9ACTN</name>
<organism evidence="5 6">
    <name type="scientific">Kribbella capetownensis</name>
    <dbReference type="NCBI Taxonomy" id="1572659"/>
    <lineage>
        <taxon>Bacteria</taxon>
        <taxon>Bacillati</taxon>
        <taxon>Actinomycetota</taxon>
        <taxon>Actinomycetes</taxon>
        <taxon>Propionibacteriales</taxon>
        <taxon>Kribbellaceae</taxon>
        <taxon>Kribbella</taxon>
    </lineage>
</organism>
<evidence type="ECO:0000256" key="1">
    <source>
        <dbReference type="ARBA" id="ARBA00022679"/>
    </source>
</evidence>
<dbReference type="RefSeq" id="WP_131515716.1">
    <property type="nucleotide sequence ID" value="NZ_SJKD01000005.1"/>
</dbReference>
<evidence type="ECO:0000256" key="2">
    <source>
        <dbReference type="ARBA" id="ARBA00023315"/>
    </source>
</evidence>
<protein>
    <submittedName>
        <fullName evidence="5">N-acetyltransferase</fullName>
    </submittedName>
</protein>
<evidence type="ECO:0000259" key="4">
    <source>
        <dbReference type="PROSITE" id="PS51186"/>
    </source>
</evidence>
<dbReference type="InterPro" id="IPR051531">
    <property type="entry name" value="N-acetyltransferase"/>
</dbReference>
<keyword evidence="6" id="KW-1185">Reference proteome</keyword>
<dbReference type="SUPFAM" id="SSF55729">
    <property type="entry name" value="Acyl-CoA N-acyltransferases (Nat)"/>
    <property type="match status" value="1"/>
</dbReference>
<dbReference type="InterPro" id="IPR000182">
    <property type="entry name" value="GNAT_dom"/>
</dbReference>
<dbReference type="GO" id="GO:0005737">
    <property type="term" value="C:cytoplasm"/>
    <property type="evidence" value="ECO:0007669"/>
    <property type="project" value="TreeGrafter"/>
</dbReference>
<dbReference type="AlphaFoldDB" id="A0A4R0JRK3"/>
<comment type="similarity">
    <text evidence="3">Belongs to the acetyltransferase family. RimJ subfamily.</text>
</comment>
<reference evidence="5 6" key="1">
    <citation type="submission" date="2019-02" db="EMBL/GenBank/DDBJ databases">
        <title>Kribbella capetownensis sp. nov. and Kribbella speibonae sp. nov., isolated from soil.</title>
        <authorList>
            <person name="Curtis S.M."/>
            <person name="Norton I."/>
            <person name="Everest G.J."/>
            <person name="Meyers P.R."/>
        </authorList>
    </citation>
    <scope>NUCLEOTIDE SEQUENCE [LARGE SCALE GENOMIC DNA]</scope>
    <source>
        <strain evidence="5 6">YM53</strain>
    </source>
</reference>
<keyword evidence="1 5" id="KW-0808">Transferase</keyword>
<sequence>MISPRQLTPEVELRVASLDDAPALAEAYTRSWDHLSPWEPDRPENWFTPAGQLERLTRTLERYKNGLVVPWLLIEDDRVVGSFTLQDVVPGPFRSASIGYWLAIEAVGRGLATRAVDAVAEIADTELRLHRIAASTRKDNVASQRVLLRTGFEQIGFAPTYLHTGGAWQDCNLYQRILNDREPGA</sequence>
<dbReference type="OrthoDB" id="5242221at2"/>
<dbReference type="Proteomes" id="UP000293342">
    <property type="component" value="Unassembled WGS sequence"/>
</dbReference>
<keyword evidence="2" id="KW-0012">Acyltransferase</keyword>
<dbReference type="PROSITE" id="PS51186">
    <property type="entry name" value="GNAT"/>
    <property type="match status" value="1"/>
</dbReference>
<dbReference type="InterPro" id="IPR016181">
    <property type="entry name" value="Acyl_CoA_acyltransferase"/>
</dbReference>
<dbReference type="GO" id="GO:0008999">
    <property type="term" value="F:protein-N-terminal-alanine acetyltransferase activity"/>
    <property type="evidence" value="ECO:0007669"/>
    <property type="project" value="TreeGrafter"/>
</dbReference>
<dbReference type="PANTHER" id="PTHR43792:SF8">
    <property type="entry name" value="[RIBOSOMAL PROTEIN US5]-ALANINE N-ACETYLTRANSFERASE"/>
    <property type="match status" value="1"/>
</dbReference>
<dbReference type="EMBL" id="SJKD01000005">
    <property type="protein sequence ID" value="TCC47648.1"/>
    <property type="molecule type" value="Genomic_DNA"/>
</dbReference>
<proteinExistence type="inferred from homology"/>